<accession>A0ABU1W5P2</accession>
<dbReference type="InterPro" id="IPR036388">
    <property type="entry name" value="WH-like_DNA-bd_sf"/>
</dbReference>
<dbReference type="InterPro" id="IPR011990">
    <property type="entry name" value="TPR-like_helical_dom_sf"/>
</dbReference>
<keyword evidence="3" id="KW-0472">Membrane</keyword>
<dbReference type="Gene3D" id="1.25.40.10">
    <property type="entry name" value="Tetratricopeptide repeat domain"/>
    <property type="match status" value="1"/>
</dbReference>
<evidence type="ECO:0000313" key="6">
    <source>
        <dbReference type="Proteomes" id="UP001251524"/>
    </source>
</evidence>
<comment type="caution">
    <text evidence="5">The sequence shown here is derived from an EMBL/GenBank/DDBJ whole genome shotgun (WGS) entry which is preliminary data.</text>
</comment>
<evidence type="ECO:0000259" key="4">
    <source>
        <dbReference type="PROSITE" id="PS51755"/>
    </source>
</evidence>
<protein>
    <submittedName>
        <fullName evidence="5">TolB-like protein/DNA-binding winged helix-turn-helix (WHTH) protein/Flp pilus assembly protein TadD</fullName>
    </submittedName>
</protein>
<dbReference type="RefSeq" id="WP_310056832.1">
    <property type="nucleotide sequence ID" value="NZ_JAVDVY010000001.1"/>
</dbReference>
<dbReference type="Gene3D" id="3.40.50.10070">
    <property type="entry name" value="TolB, N-terminal domain"/>
    <property type="match status" value="1"/>
</dbReference>
<dbReference type="CDD" id="cd00383">
    <property type="entry name" value="trans_reg_C"/>
    <property type="match status" value="1"/>
</dbReference>
<feature type="transmembrane region" description="Helical" evidence="3">
    <location>
        <begin position="153"/>
        <end position="174"/>
    </location>
</feature>
<dbReference type="PROSITE" id="PS51755">
    <property type="entry name" value="OMPR_PHOB"/>
    <property type="match status" value="1"/>
</dbReference>
<feature type="DNA-binding region" description="OmpR/PhoB-type" evidence="2">
    <location>
        <begin position="6"/>
        <end position="104"/>
    </location>
</feature>
<proteinExistence type="predicted"/>
<keyword evidence="3" id="KW-0812">Transmembrane</keyword>
<organism evidence="5 6">
    <name type="scientific">Lysobacter niastensis</name>
    <dbReference type="NCBI Taxonomy" id="380629"/>
    <lineage>
        <taxon>Bacteria</taxon>
        <taxon>Pseudomonadati</taxon>
        <taxon>Pseudomonadota</taxon>
        <taxon>Gammaproteobacteria</taxon>
        <taxon>Lysobacterales</taxon>
        <taxon>Lysobacteraceae</taxon>
        <taxon>Lysobacter</taxon>
    </lineage>
</organism>
<name>A0ABU1W5P2_9GAMM</name>
<evidence type="ECO:0000256" key="1">
    <source>
        <dbReference type="ARBA" id="ARBA00023125"/>
    </source>
</evidence>
<keyword evidence="1 2" id="KW-0238">DNA-binding</keyword>
<keyword evidence="3" id="KW-1133">Transmembrane helix</keyword>
<evidence type="ECO:0000256" key="2">
    <source>
        <dbReference type="PROSITE-ProRule" id="PRU01091"/>
    </source>
</evidence>
<dbReference type="InterPro" id="IPR001867">
    <property type="entry name" value="OmpR/PhoB-type_DNA-bd"/>
</dbReference>
<dbReference type="Proteomes" id="UP001251524">
    <property type="component" value="Unassembled WGS sequence"/>
</dbReference>
<dbReference type="SUPFAM" id="SSF46894">
    <property type="entry name" value="C-terminal effector domain of the bipartite response regulators"/>
    <property type="match status" value="1"/>
</dbReference>
<evidence type="ECO:0000256" key="3">
    <source>
        <dbReference type="SAM" id="Phobius"/>
    </source>
</evidence>
<keyword evidence="6" id="KW-1185">Reference proteome</keyword>
<dbReference type="Pfam" id="PF00486">
    <property type="entry name" value="Trans_reg_C"/>
    <property type="match status" value="1"/>
</dbReference>
<dbReference type="EMBL" id="JAVDVY010000001">
    <property type="protein sequence ID" value="MDR7132912.1"/>
    <property type="molecule type" value="Genomic_DNA"/>
</dbReference>
<dbReference type="Gene3D" id="1.10.10.10">
    <property type="entry name" value="Winged helix-like DNA-binding domain superfamily/Winged helix DNA-binding domain"/>
    <property type="match status" value="1"/>
</dbReference>
<reference evidence="5 6" key="1">
    <citation type="submission" date="2023-07" db="EMBL/GenBank/DDBJ databases">
        <title>Sorghum-associated microbial communities from plants grown in Nebraska, USA.</title>
        <authorList>
            <person name="Schachtman D."/>
        </authorList>
    </citation>
    <scope>NUCLEOTIDE SEQUENCE [LARGE SCALE GENOMIC DNA]</scope>
    <source>
        <strain evidence="5 6">BE198</strain>
    </source>
</reference>
<dbReference type="InterPro" id="IPR016032">
    <property type="entry name" value="Sig_transdc_resp-reg_C-effctor"/>
</dbReference>
<gene>
    <name evidence="5" type="ORF">J2X06_000096</name>
</gene>
<dbReference type="SMART" id="SM00862">
    <property type="entry name" value="Trans_reg_C"/>
    <property type="match status" value="1"/>
</dbReference>
<evidence type="ECO:0000313" key="5">
    <source>
        <dbReference type="EMBL" id="MDR7132912.1"/>
    </source>
</evidence>
<sequence length="658" mass="73228">MNPPPTTVLSFDDIVLDLAGRRLLRAGQPQPLEPKAFAVLSLLAGSPGRVFSRDEILDAVWGHRHVTPGVLNRIMTLLRHALGEDAHTPRYLHTVHGVGYRFDLPQAGSDAVPGEVMEPVTQAPSPVTGESGIDAPVRPRAERDAAFPRPGRSWLLFGALALAVLVAFAGWRLLIRNEDARSPAATAASAAPVLAVLPLRATGDDPRGQAFADGLSEELIGQLSRIDGLRVNSRTSSFQFRDTKLSLGEIAQRLHATHVLEGGVRQEGDRLRVNLRLVEAGSDRTLWAQDFDRELRDIFVLQQNIAYAIANALQLHLGRSIAPTREDPALYRRYLLARNPIRNNLDAGSMLAAEAELRELLREHPDYARAWGGLATMLWARSLAPALGRDEARAEAEAAAARALKLDPQQPDAHAVLARRACRLQQWNECVTLSRRAIELAPSDPLFRGWHAHTLATMGYVDRALSEVDEALVVAPFDPGLHFWRGRLLDTLGRHDQALQHLKLADPGRAQTALFFNAVWRRDYDEARRLVLSLPNEVPWRASELAAVAALQDPRKWPAVMPAIEVSERHPLYGQVRYDFTRLLLPVRDYPRDIEGLDGVQRAGYASYQWVFWQPESRALRQDPAFQAYLRRSGLMAYWQEHGWPPPCRADNGAARCD</sequence>
<feature type="domain" description="OmpR/PhoB-type" evidence="4">
    <location>
        <begin position="6"/>
        <end position="104"/>
    </location>
</feature>
<dbReference type="SUPFAM" id="SSF48452">
    <property type="entry name" value="TPR-like"/>
    <property type="match status" value="1"/>
</dbReference>